<evidence type="ECO:0000313" key="2">
    <source>
        <dbReference type="Proteomes" id="UP000306319"/>
    </source>
</evidence>
<dbReference type="EMBL" id="SRYB01000004">
    <property type="protein sequence ID" value="TGY80020.1"/>
    <property type="molecule type" value="Genomic_DNA"/>
</dbReference>
<organism evidence="1 2">
    <name type="scientific">Lepagella muris</name>
    <dbReference type="NCBI Taxonomy" id="3032870"/>
    <lineage>
        <taxon>Bacteria</taxon>
        <taxon>Pseudomonadati</taxon>
        <taxon>Bacteroidota</taxon>
        <taxon>Bacteroidia</taxon>
        <taxon>Bacteroidales</taxon>
        <taxon>Muribaculaceae</taxon>
        <taxon>Lepagella</taxon>
    </lineage>
</organism>
<proteinExistence type="predicted"/>
<protein>
    <submittedName>
        <fullName evidence="1">XRE family transcriptional regulator</fullName>
    </submittedName>
</protein>
<evidence type="ECO:0000313" key="1">
    <source>
        <dbReference type="EMBL" id="TGY80020.1"/>
    </source>
</evidence>
<name>A0AC61RIY6_9BACT</name>
<comment type="caution">
    <text evidence="1">The sequence shown here is derived from an EMBL/GenBank/DDBJ whole genome shotgun (WGS) entry which is preliminary data.</text>
</comment>
<sequence>MEQKKKTKFRQIYDALPSKAPIAPKSAFVKEIAKLVKVHEVTVRCWIAGTQKPDALKTSIIAKHLGVPENELFS</sequence>
<reference evidence="1" key="1">
    <citation type="submission" date="2019-04" db="EMBL/GenBank/DDBJ databases">
        <title>Microbes associate with the intestines of laboratory mice.</title>
        <authorList>
            <person name="Navarre W."/>
            <person name="Wong E."/>
            <person name="Huang K."/>
            <person name="Tropini C."/>
            <person name="Ng K."/>
            <person name="Yu B."/>
        </authorList>
    </citation>
    <scope>NUCLEOTIDE SEQUENCE</scope>
    <source>
        <strain evidence="1">NM04_E33</strain>
    </source>
</reference>
<gene>
    <name evidence="1" type="ORF">E5331_04335</name>
</gene>
<keyword evidence="2" id="KW-1185">Reference proteome</keyword>
<dbReference type="Proteomes" id="UP000306319">
    <property type="component" value="Unassembled WGS sequence"/>
</dbReference>
<accession>A0AC61RIY6</accession>